<comment type="caution">
    <text evidence="2">The sequence shown here is derived from an EMBL/GenBank/DDBJ whole genome shotgun (WGS) entry which is preliminary data.</text>
</comment>
<name>A0A812KY89_9DINO</name>
<dbReference type="AlphaFoldDB" id="A0A812KY89"/>
<dbReference type="EMBL" id="CAJNDS010000759">
    <property type="protein sequence ID" value="CAE7232195.1"/>
    <property type="molecule type" value="Genomic_DNA"/>
</dbReference>
<protein>
    <submittedName>
        <fullName evidence="2">Uncharacterized protein</fullName>
    </submittedName>
</protein>
<proteinExistence type="predicted"/>
<sequence length="493" mass="54782">MQECIAIAQHTYIKYVDKPVHVVVATGEHCISDLPLIEVQGKGKKFKEFFHIVENVTPERLTQIREVMCADEIVVGRLPGFVSPGDALGESCHLQLVVDSAANTVLQFFHSSVPLPWGVVKAFCRGGSVKILNYKIATNSDLVKRGFLVTLSKIKGEQWLTQSLQEKLRRPPKNGDMDGNASGGSWDVTPDELREGIAYINKNAPVANSNNEQFLWSLLNERDKESPILGWPLHIVSRACSNRSLGNSQAEAEHFFPLLVPDLNPTIMDRVLPLVVPTMPTHGLMILGRAGIGKTPLAIIVAVARHHLASRNIEGVVVGWRRSKQIDGFRECPGELHIPVILDDTILSSISFEDIKSFLDVGETCLVDARYRAAKFVRNQVKILLNNQWEEDDEPDDLSYRNSISWKQFKKMISSTLGDAPMPHMMAILKRASVIIAGHKGVYVRVASEHQSQTIHRFEGGGVTEDWLTTRASTPSTRMASMPSTVVTRKSCR</sequence>
<dbReference type="Proteomes" id="UP000604046">
    <property type="component" value="Unassembled WGS sequence"/>
</dbReference>
<feature type="region of interest" description="Disordered" evidence="1">
    <location>
        <begin position="474"/>
        <end position="493"/>
    </location>
</feature>
<accession>A0A812KY89</accession>
<keyword evidence="3" id="KW-1185">Reference proteome</keyword>
<evidence type="ECO:0000256" key="1">
    <source>
        <dbReference type="SAM" id="MobiDB-lite"/>
    </source>
</evidence>
<dbReference type="OrthoDB" id="434255at2759"/>
<gene>
    <name evidence="2" type="ORF">SNAT2548_LOCUS9580</name>
</gene>
<evidence type="ECO:0000313" key="3">
    <source>
        <dbReference type="Proteomes" id="UP000604046"/>
    </source>
</evidence>
<reference evidence="2" key="1">
    <citation type="submission" date="2021-02" db="EMBL/GenBank/DDBJ databases">
        <authorList>
            <person name="Dougan E. K."/>
            <person name="Rhodes N."/>
            <person name="Thang M."/>
            <person name="Chan C."/>
        </authorList>
    </citation>
    <scope>NUCLEOTIDE SEQUENCE</scope>
</reference>
<organism evidence="2 3">
    <name type="scientific">Symbiodinium natans</name>
    <dbReference type="NCBI Taxonomy" id="878477"/>
    <lineage>
        <taxon>Eukaryota</taxon>
        <taxon>Sar</taxon>
        <taxon>Alveolata</taxon>
        <taxon>Dinophyceae</taxon>
        <taxon>Suessiales</taxon>
        <taxon>Symbiodiniaceae</taxon>
        <taxon>Symbiodinium</taxon>
    </lineage>
</organism>
<evidence type="ECO:0000313" key="2">
    <source>
        <dbReference type="EMBL" id="CAE7232195.1"/>
    </source>
</evidence>